<dbReference type="InterPro" id="IPR036291">
    <property type="entry name" value="NAD(P)-bd_dom_sf"/>
</dbReference>
<keyword evidence="3" id="KW-1185">Reference proteome</keyword>
<dbReference type="STRING" id="205917.A0A4Y9ZBN4"/>
<dbReference type="AlphaFoldDB" id="A0A4Y9ZBN4"/>
<dbReference type="Proteomes" id="UP000298327">
    <property type="component" value="Unassembled WGS sequence"/>
</dbReference>
<evidence type="ECO:0008006" key="4">
    <source>
        <dbReference type="Google" id="ProtNLM"/>
    </source>
</evidence>
<organism evidence="2 3">
    <name type="scientific">Dentipellis fragilis</name>
    <dbReference type="NCBI Taxonomy" id="205917"/>
    <lineage>
        <taxon>Eukaryota</taxon>
        <taxon>Fungi</taxon>
        <taxon>Dikarya</taxon>
        <taxon>Basidiomycota</taxon>
        <taxon>Agaricomycotina</taxon>
        <taxon>Agaricomycetes</taxon>
        <taxon>Russulales</taxon>
        <taxon>Hericiaceae</taxon>
        <taxon>Dentipellis</taxon>
    </lineage>
</organism>
<keyword evidence="1" id="KW-0560">Oxidoreductase</keyword>
<comment type="caution">
    <text evidence="2">The sequence shown here is derived from an EMBL/GenBank/DDBJ whole genome shotgun (WGS) entry which is preliminary data.</text>
</comment>
<protein>
    <recommendedName>
        <fullName evidence="4">NAD(P)-binding protein</fullName>
    </recommendedName>
</protein>
<dbReference type="OrthoDB" id="191139at2759"/>
<accession>A0A4Y9ZBN4</accession>
<gene>
    <name evidence="2" type="ORF">EVG20_g2190</name>
</gene>
<dbReference type="PANTHER" id="PTHR43157">
    <property type="entry name" value="PHOSPHATIDYLINOSITOL-GLYCAN BIOSYNTHESIS CLASS F PROTEIN-RELATED"/>
    <property type="match status" value="1"/>
</dbReference>
<dbReference type="PRINTS" id="PR00081">
    <property type="entry name" value="GDHRDH"/>
</dbReference>
<evidence type="ECO:0000313" key="2">
    <source>
        <dbReference type="EMBL" id="TFY70809.1"/>
    </source>
</evidence>
<proteinExistence type="predicted"/>
<dbReference type="SUPFAM" id="SSF51735">
    <property type="entry name" value="NAD(P)-binding Rossmann-fold domains"/>
    <property type="match status" value="1"/>
</dbReference>
<dbReference type="Gene3D" id="3.40.50.720">
    <property type="entry name" value="NAD(P)-binding Rossmann-like Domain"/>
    <property type="match status" value="1"/>
</dbReference>
<dbReference type="GO" id="GO:0016491">
    <property type="term" value="F:oxidoreductase activity"/>
    <property type="evidence" value="ECO:0007669"/>
    <property type="project" value="UniProtKB-KW"/>
</dbReference>
<evidence type="ECO:0000256" key="1">
    <source>
        <dbReference type="ARBA" id="ARBA00023002"/>
    </source>
</evidence>
<sequence>MGSAISFIRDTFPPAPTYSVERDIPDLAGKVFLVTGGNTGVGKETIKALLQHNATVWLAARSSSKAKEAIADLKATTGKEAKFLQLDLSDLKSIKESARVFLEQEDQLHVLINNAGVMIPPVDQITKDGYDLQFGTNVLGPFYFTTLVYPLLQRTSVKSGSPSRIVTVGSLAGLMVHNIDFNTLKDGPARRRLSNAKLYMQSKLGDLVIAMELARRCEQEKSKGNGEVVSVPVNPGSLKSDLARHVDSWVEKLFLKIISYPVEMGALSSLYAATAVDGASLNGKFLKPWVRPGELTAAAQDPQLGKELWVWLEEQVAKIDEEAA</sequence>
<dbReference type="EMBL" id="SEOQ01000081">
    <property type="protein sequence ID" value="TFY70809.1"/>
    <property type="molecule type" value="Genomic_DNA"/>
</dbReference>
<evidence type="ECO:0000313" key="3">
    <source>
        <dbReference type="Proteomes" id="UP000298327"/>
    </source>
</evidence>
<reference evidence="2 3" key="1">
    <citation type="submission" date="2019-02" db="EMBL/GenBank/DDBJ databases">
        <title>Genome sequencing of the rare red list fungi Dentipellis fragilis.</title>
        <authorList>
            <person name="Buettner E."/>
            <person name="Kellner H."/>
        </authorList>
    </citation>
    <scope>NUCLEOTIDE SEQUENCE [LARGE SCALE GENOMIC DNA]</scope>
    <source>
        <strain evidence="2 3">DSM 105465</strain>
    </source>
</reference>
<name>A0A4Y9ZBN4_9AGAM</name>
<dbReference type="InterPro" id="IPR002347">
    <property type="entry name" value="SDR_fam"/>
</dbReference>
<dbReference type="Pfam" id="PF00106">
    <property type="entry name" value="adh_short"/>
    <property type="match status" value="1"/>
</dbReference>
<dbReference type="PANTHER" id="PTHR43157:SF31">
    <property type="entry name" value="PHOSPHATIDYLINOSITOL-GLYCAN BIOSYNTHESIS CLASS F PROTEIN"/>
    <property type="match status" value="1"/>
</dbReference>